<gene>
    <name evidence="10" type="ORF">E3C22_01545</name>
</gene>
<evidence type="ECO:0000256" key="2">
    <source>
        <dbReference type="ARBA" id="ARBA00022475"/>
    </source>
</evidence>
<comment type="subunit">
    <text evidence="7">The complex comprises the extracytoplasmic solute receptor protein and the two transmembrane proteins.</text>
</comment>
<feature type="transmembrane region" description="Helical" evidence="7">
    <location>
        <begin position="260"/>
        <end position="283"/>
    </location>
</feature>
<keyword evidence="3 7" id="KW-0997">Cell inner membrane</keyword>
<comment type="similarity">
    <text evidence="7">Belongs to the TRAP transporter large permease family.</text>
</comment>
<dbReference type="PANTHER" id="PTHR33362">
    <property type="entry name" value="SIALIC ACID TRAP TRANSPORTER PERMEASE PROTEIN SIAT-RELATED"/>
    <property type="match status" value="1"/>
</dbReference>
<evidence type="ECO:0000256" key="6">
    <source>
        <dbReference type="ARBA" id="ARBA00023136"/>
    </source>
</evidence>
<evidence type="ECO:0000256" key="1">
    <source>
        <dbReference type="ARBA" id="ARBA00004429"/>
    </source>
</evidence>
<feature type="transmembrane region" description="Helical" evidence="7">
    <location>
        <begin position="68"/>
        <end position="93"/>
    </location>
</feature>
<feature type="compositionally biased region" description="Basic and acidic residues" evidence="8">
    <location>
        <begin position="11"/>
        <end position="22"/>
    </location>
</feature>
<keyword evidence="2" id="KW-1003">Cell membrane</keyword>
<feature type="transmembrane region" description="Helical" evidence="7">
    <location>
        <begin position="325"/>
        <end position="347"/>
    </location>
</feature>
<dbReference type="NCBIfam" id="TIGR00786">
    <property type="entry name" value="dctM"/>
    <property type="match status" value="1"/>
</dbReference>
<evidence type="ECO:0000313" key="11">
    <source>
        <dbReference type="Proteomes" id="UP000298179"/>
    </source>
</evidence>
<dbReference type="OrthoDB" id="7912926at2"/>
<keyword evidence="4 7" id="KW-0812">Transmembrane</keyword>
<dbReference type="PIRSF" id="PIRSF006066">
    <property type="entry name" value="HI0050"/>
    <property type="match status" value="1"/>
</dbReference>
<keyword evidence="11" id="KW-1185">Reference proteome</keyword>
<feature type="compositionally biased region" description="Basic residues" evidence="8">
    <location>
        <begin position="23"/>
        <end position="32"/>
    </location>
</feature>
<evidence type="ECO:0000256" key="7">
    <source>
        <dbReference type="RuleBase" id="RU369079"/>
    </source>
</evidence>
<dbReference type="InterPro" id="IPR004681">
    <property type="entry name" value="TRAP_DctM"/>
</dbReference>
<feature type="transmembrane region" description="Helical" evidence="7">
    <location>
        <begin position="140"/>
        <end position="169"/>
    </location>
</feature>
<name>A0A4Y8RS80_9HYPH</name>
<reference evidence="10 11" key="1">
    <citation type="submission" date="2019-03" db="EMBL/GenBank/DDBJ databases">
        <title>Jiella endophytica sp. nov., a novel endophytic bacterium isolated from root of Ficus microcarpa Linn. f.</title>
        <authorList>
            <person name="Tuo L."/>
        </authorList>
    </citation>
    <scope>NUCLEOTIDE SEQUENCE [LARGE SCALE GENOMIC DNA]</scope>
    <source>
        <strain evidence="10 11">CBS5Q-3</strain>
    </source>
</reference>
<feature type="transmembrane region" description="Helical" evidence="7">
    <location>
        <begin position="43"/>
        <end position="62"/>
    </location>
</feature>
<feature type="transmembrane region" description="Helical" evidence="7">
    <location>
        <begin position="181"/>
        <end position="207"/>
    </location>
</feature>
<keyword evidence="6 7" id="KW-0472">Membrane</keyword>
<evidence type="ECO:0000259" key="9">
    <source>
        <dbReference type="Pfam" id="PF06808"/>
    </source>
</evidence>
<dbReference type="GO" id="GO:0022857">
    <property type="term" value="F:transmembrane transporter activity"/>
    <property type="evidence" value="ECO:0007669"/>
    <property type="project" value="UniProtKB-UniRule"/>
</dbReference>
<dbReference type="GO" id="GO:0005886">
    <property type="term" value="C:plasma membrane"/>
    <property type="evidence" value="ECO:0007669"/>
    <property type="project" value="UniProtKB-SubCell"/>
</dbReference>
<dbReference type="EMBL" id="SOZD01000001">
    <property type="protein sequence ID" value="TFF27190.1"/>
    <property type="molecule type" value="Genomic_DNA"/>
</dbReference>
<sequence length="475" mass="49900">MADQIRRLLRHGPSDDPVPDRRGLRRHRHGTARPRAGDPGMSNIVIGLIGTACLFGGILLGINVMVVLGLVGAFGLASLVGFKAATALLSTVFFETTNSFHFSVIPLFLLMGFFAMRAGLGEDLFEATTRWLGNLRGGLAISTTMGAAAFGAASGSSVGTATVFTKLALPQMLDRGYDKSLASASIAIAGTLAVMIPPSALVVVYGILTDSSIGALLIAGFIPGIVFAVILCLAIWLTVLRRPELAPVDTAHYTVREKLAALRLAGPLVLIIFCIVAGLYAGIFTPTEAGGVGAGLTFLLAILRHRGLAGVKLGDTLLETIRTTAMIFGILIAALLFSKFLALSGLANAVGGYLTGLDVAPWVIVVLVSLIYLALGMMMDAPALLAITLPITHPVMMDLGYDPIWFGVFVVLLVEIGAVTPPVGINCFVVQAASGGRIKLEDVFKGLIPFVLAGFAMLLILYLFPQLALFLPTRM</sequence>
<dbReference type="InterPro" id="IPR010656">
    <property type="entry name" value="DctM"/>
</dbReference>
<feature type="transmembrane region" description="Helical" evidence="7">
    <location>
        <begin position="446"/>
        <end position="471"/>
    </location>
</feature>
<accession>A0A4Y8RS80</accession>
<organism evidence="10 11">
    <name type="scientific">Jiella endophytica</name>
    <dbReference type="NCBI Taxonomy" id="2558362"/>
    <lineage>
        <taxon>Bacteria</taxon>
        <taxon>Pseudomonadati</taxon>
        <taxon>Pseudomonadota</taxon>
        <taxon>Alphaproteobacteria</taxon>
        <taxon>Hyphomicrobiales</taxon>
        <taxon>Aurantimonadaceae</taxon>
        <taxon>Jiella</taxon>
    </lineage>
</organism>
<comment type="subcellular location">
    <subcellularLocation>
        <location evidence="1 7">Cell inner membrane</location>
        <topology evidence="1 7">Multi-pass membrane protein</topology>
    </subcellularLocation>
</comment>
<comment type="function">
    <text evidence="7">Part of the tripartite ATP-independent periplasmic (TRAP) transport system.</text>
</comment>
<dbReference type="Proteomes" id="UP000298179">
    <property type="component" value="Unassembled WGS sequence"/>
</dbReference>
<feature type="domain" description="TRAP C4-dicarboxylate transport system permease DctM subunit" evidence="9">
    <location>
        <begin position="52"/>
        <end position="467"/>
    </location>
</feature>
<proteinExistence type="inferred from homology"/>
<keyword evidence="5 7" id="KW-1133">Transmembrane helix</keyword>
<feature type="transmembrane region" description="Helical" evidence="7">
    <location>
        <begin position="359"/>
        <end position="392"/>
    </location>
</feature>
<evidence type="ECO:0000256" key="5">
    <source>
        <dbReference type="ARBA" id="ARBA00022989"/>
    </source>
</evidence>
<protein>
    <recommendedName>
        <fullName evidence="7">TRAP transporter large permease protein</fullName>
    </recommendedName>
</protein>
<evidence type="ECO:0000256" key="4">
    <source>
        <dbReference type="ARBA" id="ARBA00022692"/>
    </source>
</evidence>
<keyword evidence="7" id="KW-0813">Transport</keyword>
<feature type="region of interest" description="Disordered" evidence="8">
    <location>
        <begin position="11"/>
        <end position="36"/>
    </location>
</feature>
<feature type="transmembrane region" description="Helical" evidence="7">
    <location>
        <begin position="100"/>
        <end position="120"/>
    </location>
</feature>
<dbReference type="Pfam" id="PF06808">
    <property type="entry name" value="DctM"/>
    <property type="match status" value="1"/>
</dbReference>
<evidence type="ECO:0000256" key="3">
    <source>
        <dbReference type="ARBA" id="ARBA00022519"/>
    </source>
</evidence>
<comment type="caution">
    <text evidence="10">The sequence shown here is derived from an EMBL/GenBank/DDBJ whole genome shotgun (WGS) entry which is preliminary data.</text>
</comment>
<evidence type="ECO:0000313" key="10">
    <source>
        <dbReference type="EMBL" id="TFF27190.1"/>
    </source>
</evidence>
<feature type="transmembrane region" description="Helical" evidence="7">
    <location>
        <begin position="213"/>
        <end position="239"/>
    </location>
</feature>
<feature type="transmembrane region" description="Helical" evidence="7">
    <location>
        <begin position="404"/>
        <end position="434"/>
    </location>
</feature>
<evidence type="ECO:0000256" key="8">
    <source>
        <dbReference type="SAM" id="MobiDB-lite"/>
    </source>
</evidence>
<dbReference type="PANTHER" id="PTHR33362:SF5">
    <property type="entry name" value="C4-DICARBOXYLATE TRAP TRANSPORTER LARGE PERMEASE PROTEIN DCTM"/>
    <property type="match status" value="1"/>
</dbReference>
<dbReference type="AlphaFoldDB" id="A0A4Y8RS80"/>